<proteinExistence type="predicted"/>
<sequence length="167" mass="18717">MKLRIVHLLLLQSVMLLLSCSNQSRKNMDTSAEPADVQANVSDSSRIEQEAIGMIEDFYEAYAASFMSTGKEALALGDSIKQKFLTKELIEKVDRLIEATDADPIIRAQDLGENDMKTLSVKHLNDNWYEVNYTSAKGSQYERAVSIPVRVVNVDGQYLIDDITPEN</sequence>
<evidence type="ECO:0000313" key="10">
    <source>
        <dbReference type="Proteomes" id="UP000436825"/>
    </source>
</evidence>
<dbReference type="EMBL" id="WCRW01000015">
    <property type="protein sequence ID" value="KAB4453012.1"/>
    <property type="molecule type" value="Genomic_DNA"/>
</dbReference>
<evidence type="ECO:0000313" key="14">
    <source>
        <dbReference type="Proteomes" id="UP001156218"/>
    </source>
</evidence>
<evidence type="ECO:0000313" key="13">
    <source>
        <dbReference type="Proteomes" id="UP000460317"/>
    </source>
</evidence>
<accession>C6IUM9</accession>
<evidence type="ECO:0000313" key="12">
    <source>
        <dbReference type="Proteomes" id="UP000440614"/>
    </source>
</evidence>
<dbReference type="EMBL" id="QSJP01000002">
    <property type="protein sequence ID" value="RHD90758.1"/>
    <property type="molecule type" value="Genomic_DNA"/>
</dbReference>
<reference evidence="10 11" key="2">
    <citation type="journal article" date="2019" name="Nat. Med.">
        <title>A library of human gut bacterial isolates paired with longitudinal multiomics data enables mechanistic microbiome research.</title>
        <authorList>
            <person name="Poyet M."/>
            <person name="Groussin M."/>
            <person name="Gibbons S.M."/>
            <person name="Avila-Pacheco J."/>
            <person name="Jiang X."/>
            <person name="Kearney S.M."/>
            <person name="Perrotta A.R."/>
            <person name="Berdy B."/>
            <person name="Zhao S."/>
            <person name="Lieberman T.D."/>
            <person name="Swanson P.K."/>
            <person name="Smith M."/>
            <person name="Roesemann S."/>
            <person name="Alexander J.E."/>
            <person name="Rich S.A."/>
            <person name="Livny J."/>
            <person name="Vlamakis H."/>
            <person name="Clish C."/>
            <person name="Bullock K."/>
            <person name="Deik A."/>
            <person name="Scott J."/>
            <person name="Pierce K.A."/>
            <person name="Xavier R.J."/>
            <person name="Alm E.J."/>
        </authorList>
    </citation>
    <scope>NUCLEOTIDE SEQUENCE [LARGE SCALE GENOMIC DNA]</scope>
    <source>
        <strain evidence="3 10">BIOML-A160</strain>
        <strain evidence="4 11">BIOML-A162</strain>
        <strain evidence="2 13">BIOML-A165</strain>
        <strain evidence="1 12">BIOML-A188</strain>
    </source>
</reference>
<dbReference type="Proteomes" id="UP000284785">
    <property type="component" value="Unassembled WGS sequence"/>
</dbReference>
<evidence type="ECO:0000313" key="9">
    <source>
        <dbReference type="Proteomes" id="UP000284785"/>
    </source>
</evidence>
<dbReference type="Gene3D" id="3.10.450.50">
    <property type="match status" value="1"/>
</dbReference>
<evidence type="ECO:0000313" key="1">
    <source>
        <dbReference type="EMBL" id="KAB4314325.1"/>
    </source>
</evidence>
<dbReference type="Proteomes" id="UP001162960">
    <property type="component" value="Chromosome"/>
</dbReference>
<evidence type="ECO:0000313" key="8">
    <source>
        <dbReference type="EMBL" id="UYU89303.1"/>
    </source>
</evidence>
<protein>
    <submittedName>
        <fullName evidence="6">DUF3828 domain-containing protein</fullName>
    </submittedName>
</protein>
<reference evidence="5" key="4">
    <citation type="submission" date="2022-10" db="EMBL/GenBank/DDBJ databases">
        <title>Human gut microbiome strain richness.</title>
        <authorList>
            <person name="Chen-Liaw A."/>
        </authorList>
    </citation>
    <scope>NUCLEOTIDE SEQUENCE</scope>
    <source>
        <strain evidence="5">1001283st1_A3_1001283B150304_161114</strain>
    </source>
</reference>
<evidence type="ECO:0000313" key="6">
    <source>
        <dbReference type="EMBL" id="RHD90758.1"/>
    </source>
</evidence>
<dbReference type="GeneID" id="60924687"/>
<accession>A0A0P0FKA8</accession>
<dbReference type="Proteomes" id="UP000460317">
    <property type="component" value="Unassembled WGS sequence"/>
</dbReference>
<dbReference type="Proteomes" id="UP000440614">
    <property type="component" value="Unassembled WGS sequence"/>
</dbReference>
<evidence type="ECO:0000313" key="3">
    <source>
        <dbReference type="EMBL" id="KAB4453012.1"/>
    </source>
</evidence>
<dbReference type="RefSeq" id="WP_008762475.1">
    <property type="nucleotide sequence ID" value="NZ_AP022660.1"/>
</dbReference>
<dbReference type="EMBL" id="WCSY01000006">
    <property type="protein sequence ID" value="KAB4314325.1"/>
    <property type="molecule type" value="Genomic_DNA"/>
</dbReference>
<organism evidence="6 9">
    <name type="scientific">Bacteroides thetaiotaomicron</name>
    <dbReference type="NCBI Taxonomy" id="818"/>
    <lineage>
        <taxon>Bacteria</taxon>
        <taxon>Pseudomonadati</taxon>
        <taxon>Bacteroidota</taxon>
        <taxon>Bacteroidia</taxon>
        <taxon>Bacteroidales</taxon>
        <taxon>Bacteroidaceae</taxon>
        <taxon>Bacteroides</taxon>
    </lineage>
</organism>
<dbReference type="KEGG" id="btho:Btheta7330_04787"/>
<evidence type="ECO:0000313" key="2">
    <source>
        <dbReference type="EMBL" id="KAB4449917.1"/>
    </source>
</evidence>
<dbReference type="EMBL" id="CP083685">
    <property type="protein sequence ID" value="UYU89303.1"/>
    <property type="molecule type" value="Genomic_DNA"/>
</dbReference>
<evidence type="ECO:0000313" key="5">
    <source>
        <dbReference type="EMBL" id="MDC2234711.1"/>
    </source>
</evidence>
<dbReference type="EMBL" id="CP083680">
    <property type="protein sequence ID" value="UYU68206.1"/>
    <property type="molecule type" value="Genomic_DNA"/>
</dbReference>
<dbReference type="Proteomes" id="UP001217776">
    <property type="component" value="Unassembled WGS sequence"/>
</dbReference>
<evidence type="ECO:0000313" key="7">
    <source>
        <dbReference type="EMBL" id="UYU68206.1"/>
    </source>
</evidence>
<evidence type="ECO:0000313" key="4">
    <source>
        <dbReference type="EMBL" id="KAB4481415.1"/>
    </source>
</evidence>
<dbReference type="EMBL" id="JAQNVG010000003">
    <property type="protein sequence ID" value="MDC2234711.1"/>
    <property type="molecule type" value="Genomic_DNA"/>
</dbReference>
<dbReference type="PROSITE" id="PS51257">
    <property type="entry name" value="PROKAR_LIPOPROTEIN"/>
    <property type="match status" value="1"/>
</dbReference>
<dbReference type="EMBL" id="WCSB01000018">
    <property type="protein sequence ID" value="KAB4449917.1"/>
    <property type="molecule type" value="Genomic_DNA"/>
</dbReference>
<dbReference type="EMBL" id="WCRY01000012">
    <property type="protein sequence ID" value="KAB4481415.1"/>
    <property type="molecule type" value="Genomic_DNA"/>
</dbReference>
<dbReference type="AlphaFoldDB" id="A0A0P0FKA8"/>
<reference evidence="7 14" key="3">
    <citation type="submission" date="2021-06" db="EMBL/GenBank/DDBJ databases">
        <title>Interrogation of the integrated mobile genetic elements in gut-associated Bacteroides with a consensus prediction approach.</title>
        <authorList>
            <person name="Campbell D.E."/>
            <person name="Leigh J.R."/>
            <person name="Kim T."/>
            <person name="England W."/>
            <person name="Whitaker R.J."/>
            <person name="Degnan P.H."/>
        </authorList>
    </citation>
    <scope>NUCLEOTIDE SEQUENCE [LARGE SCALE GENOMIC DNA]</scope>
    <source>
        <strain evidence="8">VPI-3443</strain>
        <strain evidence="7 14">WAL8669</strain>
    </source>
</reference>
<reference evidence="6 9" key="1">
    <citation type="submission" date="2018-08" db="EMBL/GenBank/DDBJ databases">
        <title>A genome reference for cultivated species of the human gut microbiota.</title>
        <authorList>
            <person name="Zou Y."/>
            <person name="Xue W."/>
            <person name="Luo G."/>
        </authorList>
    </citation>
    <scope>NUCLEOTIDE SEQUENCE [LARGE SCALE GENOMIC DNA]</scope>
    <source>
        <strain evidence="6 9">AM30-26</strain>
    </source>
</reference>
<dbReference type="Proteomes" id="UP000436825">
    <property type="component" value="Unassembled WGS sequence"/>
</dbReference>
<gene>
    <name evidence="6" type="ORF">DW780_01970</name>
    <name evidence="3" type="ORF">GAN75_19395</name>
    <name evidence="4" type="ORF">GAN91_14140</name>
    <name evidence="2" type="ORF">GAN93_17725</name>
    <name evidence="1" type="ORF">GAO51_08155</name>
    <name evidence="7" type="ORF">KQP68_07980</name>
    <name evidence="8" type="ORF">KQP74_15255</name>
    <name evidence="5" type="ORF">PO127_02970</name>
</gene>
<evidence type="ECO:0000313" key="11">
    <source>
        <dbReference type="Proteomes" id="UP000436858"/>
    </source>
</evidence>
<dbReference type="Proteomes" id="UP000436858">
    <property type="component" value="Unassembled WGS sequence"/>
</dbReference>
<name>A0A0P0FKA8_BACT4</name>
<dbReference type="SMR" id="A0A0P0FKA8"/>
<dbReference type="DNASU" id="1072809"/>
<dbReference type="Proteomes" id="UP001156218">
    <property type="component" value="Chromosome"/>
</dbReference>